<keyword evidence="2" id="KW-0472">Membrane</keyword>
<feature type="compositionally biased region" description="Basic and acidic residues" evidence="1">
    <location>
        <begin position="502"/>
        <end position="512"/>
    </location>
</feature>
<dbReference type="PANTHER" id="PTHR46225:SF18">
    <property type="entry name" value="DUF4220 DOMAIN-CONTAINING PROTEIN"/>
    <property type="match status" value="1"/>
</dbReference>
<feature type="transmembrane region" description="Helical" evidence="2">
    <location>
        <begin position="104"/>
        <end position="126"/>
    </location>
</feature>
<proteinExistence type="predicted"/>
<feature type="transmembrane region" description="Helical" evidence="2">
    <location>
        <begin position="146"/>
        <end position="167"/>
    </location>
</feature>
<keyword evidence="2" id="KW-1133">Transmembrane helix</keyword>
<evidence type="ECO:0000256" key="2">
    <source>
        <dbReference type="SAM" id="Phobius"/>
    </source>
</evidence>
<dbReference type="EMBL" id="JAAMPC010000003">
    <property type="protein sequence ID" value="KAG2321317.1"/>
    <property type="molecule type" value="Genomic_DNA"/>
</dbReference>
<sequence>MEREPHNDNDHHIIVIHNDDDSASSSSSLSTDAETSDSGEIHNDDVGGATAHHEFYPPLKSDEGSSSCTIGWNSIEFVFTSAQIVAALLVWILSKHEHPQALLLAWLIVYTCGCITGTLLLSWRIYNKVGEYPGTRVDKVMEEVKIGLECFFILWLILGILLISFGYSSPSDAPNLYSQSSPQKEPSFDPNKYPKPVEYFAAYERYLIAKREWQKQTGTFVTYTTHQNQPSKRRPRRPELPRYLIALKASLKEILVPPPEQSLEMNTAAHLKTAEDREVDDSLAHSADKENLDNVLTELLACSPDELDGDAGVELLEKRLNIKPIDKQMLSLPEFPDVRRIELKARILPKPRTALSNIQNLLKGFINSENDADINEETEKCDNLAEYASKEDARMESFTVPYEIIPYQQVILPTYESLKSPNTTREQYNTMDVSNDTDTARGLQVEIAQEEAHNTSPKQTNTRRKRVSRDSNMIKRSKTVHGESERDEQTKTLSHESGAQKQNERKSNEIKEKKQMKTLTLEAKICWY</sequence>
<gene>
    <name evidence="3" type="ORF">Bca52824_014530</name>
</gene>
<keyword evidence="2" id="KW-0812">Transmembrane</keyword>
<feature type="compositionally biased region" description="Low complexity" evidence="1">
    <location>
        <begin position="23"/>
        <end position="38"/>
    </location>
</feature>
<accession>A0A8X7W1Q4</accession>
<dbReference type="PANTHER" id="PTHR46225">
    <property type="entry name" value="C3H4 TYPE ZINC FINGER PROTEIN"/>
    <property type="match status" value="1"/>
</dbReference>
<evidence type="ECO:0000313" key="4">
    <source>
        <dbReference type="Proteomes" id="UP000886595"/>
    </source>
</evidence>
<comment type="caution">
    <text evidence="3">The sequence shown here is derived from an EMBL/GenBank/DDBJ whole genome shotgun (WGS) entry which is preliminary data.</text>
</comment>
<organism evidence="3 4">
    <name type="scientific">Brassica carinata</name>
    <name type="common">Ethiopian mustard</name>
    <name type="synonym">Abyssinian cabbage</name>
    <dbReference type="NCBI Taxonomy" id="52824"/>
    <lineage>
        <taxon>Eukaryota</taxon>
        <taxon>Viridiplantae</taxon>
        <taxon>Streptophyta</taxon>
        <taxon>Embryophyta</taxon>
        <taxon>Tracheophyta</taxon>
        <taxon>Spermatophyta</taxon>
        <taxon>Magnoliopsida</taxon>
        <taxon>eudicotyledons</taxon>
        <taxon>Gunneridae</taxon>
        <taxon>Pentapetalae</taxon>
        <taxon>rosids</taxon>
        <taxon>malvids</taxon>
        <taxon>Brassicales</taxon>
        <taxon>Brassicaceae</taxon>
        <taxon>Brassiceae</taxon>
        <taxon>Brassica</taxon>
    </lineage>
</organism>
<protein>
    <submittedName>
        <fullName evidence="3">Uncharacterized protein</fullName>
    </submittedName>
</protein>
<feature type="region of interest" description="Disordered" evidence="1">
    <location>
        <begin position="17"/>
        <end position="44"/>
    </location>
</feature>
<name>A0A8X7W1Q4_BRACI</name>
<dbReference type="Proteomes" id="UP000886595">
    <property type="component" value="Unassembled WGS sequence"/>
</dbReference>
<dbReference type="AlphaFoldDB" id="A0A8X7W1Q4"/>
<feature type="compositionally biased region" description="Basic and acidic residues" evidence="1">
    <location>
        <begin position="480"/>
        <end position="494"/>
    </location>
</feature>
<evidence type="ECO:0000313" key="3">
    <source>
        <dbReference type="EMBL" id="KAG2321317.1"/>
    </source>
</evidence>
<evidence type="ECO:0000256" key="1">
    <source>
        <dbReference type="SAM" id="MobiDB-lite"/>
    </source>
</evidence>
<dbReference type="OrthoDB" id="1613352at2759"/>
<feature type="transmembrane region" description="Helical" evidence="2">
    <location>
        <begin position="70"/>
        <end position="92"/>
    </location>
</feature>
<feature type="region of interest" description="Disordered" evidence="1">
    <location>
        <begin position="449"/>
        <end position="512"/>
    </location>
</feature>
<reference evidence="3 4" key="1">
    <citation type="submission" date="2020-02" db="EMBL/GenBank/DDBJ databases">
        <authorList>
            <person name="Ma Q."/>
            <person name="Huang Y."/>
            <person name="Song X."/>
            <person name="Pei D."/>
        </authorList>
    </citation>
    <scope>NUCLEOTIDE SEQUENCE [LARGE SCALE GENOMIC DNA]</scope>
    <source>
        <strain evidence="3">Sxm20200214</strain>
        <tissue evidence="3">Leaf</tissue>
    </source>
</reference>
<keyword evidence="4" id="KW-1185">Reference proteome</keyword>